<dbReference type="AlphaFoldDB" id="A0A155T0A4"/>
<accession>A0A155T0A4</accession>
<protein>
    <submittedName>
        <fullName evidence="1">Uncharacterized protein</fullName>
    </submittedName>
</protein>
<gene>
    <name evidence="1" type="ORF">SAMEA2273318_05001</name>
</gene>
<evidence type="ECO:0000313" key="1">
    <source>
        <dbReference type="EMBL" id="CZW52300.1"/>
    </source>
</evidence>
<dbReference type="Proteomes" id="UP000076008">
    <property type="component" value="Unassembled WGS sequence"/>
</dbReference>
<proteinExistence type="predicted"/>
<dbReference type="EMBL" id="FJXR01000066">
    <property type="protein sequence ID" value="CZW52300.1"/>
    <property type="molecule type" value="Genomic_DNA"/>
</dbReference>
<evidence type="ECO:0000313" key="2">
    <source>
        <dbReference type="Proteomes" id="UP000076008"/>
    </source>
</evidence>
<dbReference type="RefSeq" id="WP_063145815.1">
    <property type="nucleotide sequence ID" value="NZ_FJXR01000066.1"/>
</dbReference>
<sequence length="82" mass="10417">MEIEKLIDRYFLALERKVIREIYDKQTREELEKFIFKCNGEFREFERRFNTICSTEYYEQQSLIFYINYINAEFEQREKLNY</sequence>
<reference evidence="1 2" key="1">
    <citation type="submission" date="2016-03" db="EMBL/GenBank/DDBJ databases">
        <authorList>
            <consortium name="Pathogen Informatics"/>
        </authorList>
    </citation>
    <scope>NUCLEOTIDE SEQUENCE [LARGE SCALE GENOMIC DNA]</scope>
    <source>
        <strain evidence="2">e1252</strain>
    </source>
</reference>
<organism evidence="1 2">
    <name type="scientific">Enterobacter cloacae</name>
    <dbReference type="NCBI Taxonomy" id="550"/>
    <lineage>
        <taxon>Bacteria</taxon>
        <taxon>Pseudomonadati</taxon>
        <taxon>Pseudomonadota</taxon>
        <taxon>Gammaproteobacteria</taxon>
        <taxon>Enterobacterales</taxon>
        <taxon>Enterobacteriaceae</taxon>
        <taxon>Enterobacter</taxon>
        <taxon>Enterobacter cloacae complex</taxon>
    </lineage>
</organism>
<name>A0A155T0A4_ENTCL</name>